<accession>A0A3D8QNK9</accession>
<sequence>MAQMRVPCADMTSVPQFSESELERLREIAHSKGLSMTALAEALQAHERLQCSTKQTANPRHLIRSYCGYDTILPLHVAYQQPLPSVPWPNFMPFQDVPTQLLRSWLPADSTSPPFQELAQPHPYEQNPAVYLQGGLPVNPNYPPSTMAVAAGTPHSIDPHDLMMALQDTTPDDFNSTEWFATPYSNQSFSFEDSLEQLFGPDVAQGPQTSSMQAFNNTDNEDNFFSEWSQQSPNVSTNVVSPAPRLGGQNETHGFSITGTTRNNPRPQTRQEVRPRQRSQLVPILARESPTNTESLSSTSSTSTWAIPTPSSESDRGQTANSPPHNHNISRAPSNPSVFAPCQYEWTIPKRVG</sequence>
<proteinExistence type="predicted"/>
<dbReference type="Proteomes" id="UP000256645">
    <property type="component" value="Unassembled WGS sequence"/>
</dbReference>
<feature type="compositionally biased region" description="Polar residues" evidence="1">
    <location>
        <begin position="207"/>
        <end position="218"/>
    </location>
</feature>
<feature type="compositionally biased region" description="Polar residues" evidence="1">
    <location>
        <begin position="249"/>
        <end position="268"/>
    </location>
</feature>
<protein>
    <submittedName>
        <fullName evidence="2">Uncharacterized protein</fullName>
    </submittedName>
</protein>
<keyword evidence="3" id="KW-1185">Reference proteome</keyword>
<name>A0A3D8QNK9_9HELO</name>
<feature type="region of interest" description="Disordered" evidence="1">
    <location>
        <begin position="207"/>
        <end position="339"/>
    </location>
</feature>
<dbReference type="EMBL" id="PDLM01000013">
    <property type="protein sequence ID" value="RDW63377.1"/>
    <property type="molecule type" value="Genomic_DNA"/>
</dbReference>
<gene>
    <name evidence="2" type="ORF">BP6252_10922</name>
</gene>
<feature type="compositionally biased region" description="Low complexity" evidence="1">
    <location>
        <begin position="289"/>
        <end position="312"/>
    </location>
</feature>
<organism evidence="2 3">
    <name type="scientific">Coleophoma cylindrospora</name>
    <dbReference type="NCBI Taxonomy" id="1849047"/>
    <lineage>
        <taxon>Eukaryota</taxon>
        <taxon>Fungi</taxon>
        <taxon>Dikarya</taxon>
        <taxon>Ascomycota</taxon>
        <taxon>Pezizomycotina</taxon>
        <taxon>Leotiomycetes</taxon>
        <taxon>Helotiales</taxon>
        <taxon>Dermateaceae</taxon>
        <taxon>Coleophoma</taxon>
    </lineage>
</organism>
<evidence type="ECO:0000256" key="1">
    <source>
        <dbReference type="SAM" id="MobiDB-lite"/>
    </source>
</evidence>
<dbReference type="AlphaFoldDB" id="A0A3D8QNK9"/>
<feature type="compositionally biased region" description="Polar residues" evidence="1">
    <location>
        <begin position="226"/>
        <end position="240"/>
    </location>
</feature>
<evidence type="ECO:0000313" key="2">
    <source>
        <dbReference type="EMBL" id="RDW63377.1"/>
    </source>
</evidence>
<feature type="compositionally biased region" description="Polar residues" evidence="1">
    <location>
        <begin position="317"/>
        <end position="337"/>
    </location>
</feature>
<reference evidence="2 3" key="1">
    <citation type="journal article" date="2018" name="IMA Fungus">
        <title>IMA Genome-F 9: Draft genome sequence of Annulohypoxylon stygium, Aspergillus mulundensis, Berkeleyomyces basicola (syn. Thielaviopsis basicola), Ceratocystis smalleyi, two Cercospora beticola strains, Coleophoma cylindrospora, Fusarium fracticaudum, Phialophora cf. hyalina, and Morchella septimelata.</title>
        <authorList>
            <person name="Wingfield B.D."/>
            <person name="Bills G.F."/>
            <person name="Dong Y."/>
            <person name="Huang W."/>
            <person name="Nel W.J."/>
            <person name="Swalarsk-Parry B.S."/>
            <person name="Vaghefi N."/>
            <person name="Wilken P.M."/>
            <person name="An Z."/>
            <person name="de Beer Z.W."/>
            <person name="De Vos L."/>
            <person name="Chen L."/>
            <person name="Duong T.A."/>
            <person name="Gao Y."/>
            <person name="Hammerbacher A."/>
            <person name="Kikkert J.R."/>
            <person name="Li Y."/>
            <person name="Li H."/>
            <person name="Li K."/>
            <person name="Li Q."/>
            <person name="Liu X."/>
            <person name="Ma X."/>
            <person name="Naidoo K."/>
            <person name="Pethybridge S.J."/>
            <person name="Sun J."/>
            <person name="Steenkamp E.T."/>
            <person name="van der Nest M.A."/>
            <person name="van Wyk S."/>
            <person name="Wingfield M.J."/>
            <person name="Xiong C."/>
            <person name="Yue Q."/>
            <person name="Zhang X."/>
        </authorList>
    </citation>
    <scope>NUCLEOTIDE SEQUENCE [LARGE SCALE GENOMIC DNA]</scope>
    <source>
        <strain evidence="2 3">BP6252</strain>
    </source>
</reference>
<evidence type="ECO:0000313" key="3">
    <source>
        <dbReference type="Proteomes" id="UP000256645"/>
    </source>
</evidence>
<comment type="caution">
    <text evidence="2">The sequence shown here is derived from an EMBL/GenBank/DDBJ whole genome shotgun (WGS) entry which is preliminary data.</text>
</comment>
<dbReference type="OrthoDB" id="10336704at2759"/>